<dbReference type="Proteomes" id="UP000239504">
    <property type="component" value="Unassembled WGS sequence"/>
</dbReference>
<sequence>MAETKFTALSALGDHIERSDDEMRERAAAFFEDMKRRHTVRAFSDRPVPRAVMEACIATAGRAPSGANHQPWFFGLVGDPALKRDIRLAAEEEERAFYAGRAGEEWLEALEPIGTDAEKPFLETAPWLIAVFAQRRGGVEAGMDKKNYYIHESVGIACGFLIAALHHAGLAVLTHTPNPMSFLNEKLGRPATEKPYLLIVAGHPAPDAQVPDHALIKKPLSDIMKVY</sequence>
<evidence type="ECO:0000313" key="5">
    <source>
        <dbReference type="EMBL" id="PQA88485.1"/>
    </source>
</evidence>
<dbReference type="AlphaFoldDB" id="A0A2S7K7L0"/>
<gene>
    <name evidence="5" type="ORF">CW354_09360</name>
</gene>
<dbReference type="InterPro" id="IPR000415">
    <property type="entry name" value="Nitroreductase-like"/>
</dbReference>
<evidence type="ECO:0000256" key="1">
    <source>
        <dbReference type="ARBA" id="ARBA00022630"/>
    </source>
</evidence>
<organism evidence="5 6">
    <name type="scientific">Hyphococcus luteus</name>
    <dbReference type="NCBI Taxonomy" id="2058213"/>
    <lineage>
        <taxon>Bacteria</taxon>
        <taxon>Pseudomonadati</taxon>
        <taxon>Pseudomonadota</taxon>
        <taxon>Alphaproteobacteria</taxon>
        <taxon>Parvularculales</taxon>
        <taxon>Parvularculaceae</taxon>
        <taxon>Hyphococcus</taxon>
    </lineage>
</organism>
<reference evidence="5 6" key="1">
    <citation type="submission" date="2017-12" db="EMBL/GenBank/DDBJ databases">
        <authorList>
            <person name="Hurst M.R.H."/>
        </authorList>
    </citation>
    <scope>NUCLEOTIDE SEQUENCE [LARGE SCALE GENOMIC DNA]</scope>
    <source>
        <strain evidence="5 6">SY-3-19</strain>
    </source>
</reference>
<dbReference type="SUPFAM" id="SSF55469">
    <property type="entry name" value="FMN-dependent nitroreductase-like"/>
    <property type="match status" value="1"/>
</dbReference>
<dbReference type="RefSeq" id="WP_104829729.1">
    <property type="nucleotide sequence ID" value="NZ_PJCH01000005.1"/>
</dbReference>
<keyword evidence="3" id="KW-0560">Oxidoreductase</keyword>
<keyword evidence="6" id="KW-1185">Reference proteome</keyword>
<evidence type="ECO:0000259" key="4">
    <source>
        <dbReference type="Pfam" id="PF00881"/>
    </source>
</evidence>
<evidence type="ECO:0000256" key="2">
    <source>
        <dbReference type="ARBA" id="ARBA00022643"/>
    </source>
</evidence>
<dbReference type="PANTHER" id="PTHR23026">
    <property type="entry name" value="NADPH NITROREDUCTASE"/>
    <property type="match status" value="1"/>
</dbReference>
<dbReference type="OrthoDB" id="9802510at2"/>
<feature type="domain" description="Nitroreductase" evidence="4">
    <location>
        <begin position="35"/>
        <end position="203"/>
    </location>
</feature>
<comment type="caution">
    <text evidence="5">The sequence shown here is derived from an EMBL/GenBank/DDBJ whole genome shotgun (WGS) entry which is preliminary data.</text>
</comment>
<name>A0A2S7K7L0_9PROT</name>
<proteinExistence type="predicted"/>
<dbReference type="EMBL" id="PJCH01000005">
    <property type="protein sequence ID" value="PQA88485.1"/>
    <property type="molecule type" value="Genomic_DNA"/>
</dbReference>
<dbReference type="Gene3D" id="3.40.109.10">
    <property type="entry name" value="NADH Oxidase"/>
    <property type="match status" value="1"/>
</dbReference>
<dbReference type="CDD" id="cd02144">
    <property type="entry name" value="iodotyrosine_dehalogenase"/>
    <property type="match status" value="1"/>
</dbReference>
<dbReference type="GO" id="GO:0016491">
    <property type="term" value="F:oxidoreductase activity"/>
    <property type="evidence" value="ECO:0007669"/>
    <property type="project" value="UniProtKB-KW"/>
</dbReference>
<accession>A0A2S7K7L0</accession>
<dbReference type="Pfam" id="PF00881">
    <property type="entry name" value="Nitroreductase"/>
    <property type="match status" value="1"/>
</dbReference>
<evidence type="ECO:0000256" key="3">
    <source>
        <dbReference type="ARBA" id="ARBA00023002"/>
    </source>
</evidence>
<dbReference type="InterPro" id="IPR050627">
    <property type="entry name" value="Nitroreductase/BluB"/>
</dbReference>
<keyword evidence="1" id="KW-0285">Flavoprotein</keyword>
<protein>
    <submittedName>
        <fullName evidence="5">Nitroreductase family protein</fullName>
    </submittedName>
</protein>
<evidence type="ECO:0000313" key="6">
    <source>
        <dbReference type="Proteomes" id="UP000239504"/>
    </source>
</evidence>
<keyword evidence="2" id="KW-0288">FMN</keyword>
<dbReference type="PANTHER" id="PTHR23026:SF90">
    <property type="entry name" value="IODOTYROSINE DEIODINASE 1"/>
    <property type="match status" value="1"/>
</dbReference>
<dbReference type="InterPro" id="IPR029479">
    <property type="entry name" value="Nitroreductase"/>
</dbReference>